<feature type="domain" description="IDEAL" evidence="1">
    <location>
        <begin position="71"/>
        <end position="92"/>
    </location>
</feature>
<keyword evidence="3" id="KW-1185">Reference proteome</keyword>
<dbReference type="STRING" id="112248.SAMN05444392_103144"/>
<dbReference type="Pfam" id="PF08858">
    <property type="entry name" value="IDEAL"/>
    <property type="match status" value="1"/>
</dbReference>
<sequence length="114" mass="13070">MISFQVGEWVSGTSMEDERIRGYIEEIEASIDQATIRVIESDRQEAVGEIVRSRLRQLKKLPVESAQSVGELMDLIDLALATRDKEWFDDLSLRLIHIQQKEQNDTKNIQLGVV</sequence>
<dbReference type="OrthoDB" id="2427704at2"/>
<dbReference type="Proteomes" id="UP000184476">
    <property type="component" value="Unassembled WGS sequence"/>
</dbReference>
<dbReference type="RefSeq" id="WP_073154239.1">
    <property type="nucleotide sequence ID" value="NZ_FQVL01000003.1"/>
</dbReference>
<evidence type="ECO:0000313" key="3">
    <source>
        <dbReference type="Proteomes" id="UP000184476"/>
    </source>
</evidence>
<gene>
    <name evidence="2" type="ORF">SAMN05444392_103144</name>
</gene>
<accession>A0A1M4WBU1</accession>
<dbReference type="AlphaFoldDB" id="A0A1M4WBU1"/>
<evidence type="ECO:0000313" key="2">
    <source>
        <dbReference type="EMBL" id="SHE78699.1"/>
    </source>
</evidence>
<reference evidence="2 3" key="1">
    <citation type="submission" date="2016-11" db="EMBL/GenBank/DDBJ databases">
        <authorList>
            <person name="Jaros S."/>
            <person name="Januszkiewicz K."/>
            <person name="Wedrychowicz H."/>
        </authorList>
    </citation>
    <scope>NUCLEOTIDE SEQUENCE [LARGE SCALE GENOMIC DNA]</scope>
    <source>
        <strain evidence="2 3">DSM 44666</strain>
    </source>
</reference>
<organism evidence="2 3">
    <name type="scientific">Seinonella peptonophila</name>
    <dbReference type="NCBI Taxonomy" id="112248"/>
    <lineage>
        <taxon>Bacteria</taxon>
        <taxon>Bacillati</taxon>
        <taxon>Bacillota</taxon>
        <taxon>Bacilli</taxon>
        <taxon>Bacillales</taxon>
        <taxon>Thermoactinomycetaceae</taxon>
        <taxon>Seinonella</taxon>
    </lineage>
</organism>
<protein>
    <submittedName>
        <fullName evidence="2">IDEAL domain-containing protein</fullName>
    </submittedName>
</protein>
<dbReference type="InterPro" id="IPR014957">
    <property type="entry name" value="IDEAL_dom"/>
</dbReference>
<dbReference type="EMBL" id="FQVL01000003">
    <property type="protein sequence ID" value="SHE78699.1"/>
    <property type="molecule type" value="Genomic_DNA"/>
</dbReference>
<name>A0A1M4WBU1_9BACL</name>
<evidence type="ECO:0000259" key="1">
    <source>
        <dbReference type="Pfam" id="PF08858"/>
    </source>
</evidence>
<proteinExistence type="predicted"/>